<dbReference type="Gene3D" id="3.20.20.140">
    <property type="entry name" value="Metal-dependent hydrolases"/>
    <property type="match status" value="1"/>
</dbReference>
<dbReference type="CDD" id="cd01300">
    <property type="entry name" value="YtcJ_like"/>
    <property type="match status" value="1"/>
</dbReference>
<dbReference type="InterPro" id="IPR033932">
    <property type="entry name" value="YtcJ-like"/>
</dbReference>
<dbReference type="PANTHER" id="PTHR22642">
    <property type="entry name" value="IMIDAZOLONEPROPIONASE"/>
    <property type="match status" value="1"/>
</dbReference>
<dbReference type="Pfam" id="PF07969">
    <property type="entry name" value="Amidohydro_3"/>
    <property type="match status" value="1"/>
</dbReference>
<dbReference type="InterPro" id="IPR013108">
    <property type="entry name" value="Amidohydro_3"/>
</dbReference>
<dbReference type="GO" id="GO:0016810">
    <property type="term" value="F:hydrolase activity, acting on carbon-nitrogen (but not peptide) bonds"/>
    <property type="evidence" value="ECO:0007669"/>
    <property type="project" value="InterPro"/>
</dbReference>
<dbReference type="InterPro" id="IPR011059">
    <property type="entry name" value="Metal-dep_hydrolase_composite"/>
</dbReference>
<keyword evidence="3" id="KW-1185">Reference proteome</keyword>
<dbReference type="Gene3D" id="3.10.310.70">
    <property type="match status" value="1"/>
</dbReference>
<evidence type="ECO:0000313" key="2">
    <source>
        <dbReference type="EMBL" id="KWW20070.1"/>
    </source>
</evidence>
<evidence type="ECO:0000259" key="1">
    <source>
        <dbReference type="Pfam" id="PF07969"/>
    </source>
</evidence>
<organism evidence="2 3">
    <name type="scientific">Peribacillus simplex</name>
    <dbReference type="NCBI Taxonomy" id="1478"/>
    <lineage>
        <taxon>Bacteria</taxon>
        <taxon>Bacillati</taxon>
        <taxon>Bacillota</taxon>
        <taxon>Bacilli</taxon>
        <taxon>Bacillales</taxon>
        <taxon>Bacillaceae</taxon>
        <taxon>Peribacillus</taxon>
    </lineage>
</organism>
<dbReference type="SUPFAM" id="SSF51338">
    <property type="entry name" value="Composite domain of metallo-dependent hydrolases"/>
    <property type="match status" value="1"/>
</dbReference>
<dbReference type="AlphaFoldDB" id="A0A109MYF2"/>
<gene>
    <name evidence="2" type="ORF">AS888_06535</name>
</gene>
<protein>
    <submittedName>
        <fullName evidence="2">Amidohydrolase</fullName>
    </submittedName>
</protein>
<dbReference type="InterPro" id="IPR032466">
    <property type="entry name" value="Metal_Hydrolase"/>
</dbReference>
<dbReference type="RefSeq" id="WP_061142259.1">
    <property type="nucleotide sequence ID" value="NZ_LNNH01000019.1"/>
</dbReference>
<dbReference type="PANTHER" id="PTHR22642:SF2">
    <property type="entry name" value="PROTEIN LONG AFTER FAR-RED 3"/>
    <property type="match status" value="1"/>
</dbReference>
<dbReference type="SUPFAM" id="SSF51556">
    <property type="entry name" value="Metallo-dependent hydrolases"/>
    <property type="match status" value="1"/>
</dbReference>
<feature type="domain" description="Amidohydrolase 3" evidence="1">
    <location>
        <begin position="49"/>
        <end position="529"/>
    </location>
</feature>
<comment type="caution">
    <text evidence="2">The sequence shown here is derived from an EMBL/GenBank/DDBJ whole genome shotgun (WGS) entry which is preliminary data.</text>
</comment>
<evidence type="ECO:0000313" key="3">
    <source>
        <dbReference type="Proteomes" id="UP000064189"/>
    </source>
</evidence>
<sequence length="543" mass="59657">MGTLWFNGSIYTMIKEGDRVEALFSEKGVIVDTGSLAYIRQAYAGNISREIDLKGQTMLPGLVDSHLHLVGHGERLLRLDLSLMEARDAILSALKEKCAGTPAGKWIVAEGWNENEWTDPDLILRDELDAISTEHPIVLKRICRHALVVNSSALLAADIKEEAEEPAGGVICRYPDGRLNGLFKESQAQNLILDSLPGIDQDYIEAALSEAIQDAHKLGLTGGHTEDLHYYNGFVPTYEAFKSVIEDKGMAFRANLLVHHEALEDMLAAGGRYQEGTQYIKFDSMKIFTDGSLGGHTALLSEPYADQSGTNGVAIFTEAELRHWVQKARQADMPIAAHAIGDLAFEYVLNAIEALPPKDGLHDRLIHAQIVRPELLERAVKLPVIFDIQPGFVPSDFPWVEEKVPAKLLASSYAWKTYLNMGITCAGGSDAPIEPLNPILGIHAAVTRAKIDGDDAGYGLAERLTVFEAFSLYTKGSAAAIGQEKRRGMIFKGYDADFTVFDLDVFAVKPDDLLTAQAVMTVIDDRIMYDENNSCKTSHRNAE</sequence>
<accession>A0A109MYF2</accession>
<dbReference type="EMBL" id="LNNH01000019">
    <property type="protein sequence ID" value="KWW20070.1"/>
    <property type="molecule type" value="Genomic_DNA"/>
</dbReference>
<name>A0A109MYF2_9BACI</name>
<reference evidence="2 3" key="1">
    <citation type="submission" date="2015-11" db="EMBL/GenBank/DDBJ databases">
        <title>Genome Sequence of Bacillus simplex strain VanAntwerpen2.</title>
        <authorList>
            <person name="Couger M.B."/>
        </authorList>
    </citation>
    <scope>NUCLEOTIDE SEQUENCE [LARGE SCALE GENOMIC DNA]</scope>
    <source>
        <strain evidence="2 3">VanAntwerpen02</strain>
    </source>
</reference>
<keyword evidence="2" id="KW-0378">Hydrolase</keyword>
<proteinExistence type="predicted"/>
<dbReference type="Gene3D" id="2.30.40.10">
    <property type="entry name" value="Urease, subunit C, domain 1"/>
    <property type="match status" value="1"/>
</dbReference>
<dbReference type="Proteomes" id="UP000064189">
    <property type="component" value="Unassembled WGS sequence"/>
</dbReference>